<dbReference type="Proteomes" id="UP000011064">
    <property type="component" value="Unassembled WGS sequence"/>
</dbReference>
<keyword evidence="2" id="KW-1185">Reference proteome</keyword>
<dbReference type="VEuPathDB" id="FungiDB:GMDG_08648"/>
<dbReference type="AlphaFoldDB" id="L8G5X3"/>
<dbReference type="EMBL" id="GL573689">
    <property type="protein sequence ID" value="ELR08630.1"/>
    <property type="molecule type" value="Genomic_DNA"/>
</dbReference>
<proteinExistence type="predicted"/>
<sequence>MSGVQSLPLIMFIDDFGLYRNMYRSITGIYMMPAGAPWLPPRCHYIGAPYMFRDT</sequence>
<dbReference type="InParanoid" id="L8G5X3"/>
<evidence type="ECO:0000313" key="2">
    <source>
        <dbReference type="Proteomes" id="UP000011064"/>
    </source>
</evidence>
<name>L8G5X3_PSED2</name>
<organism evidence="1 2">
    <name type="scientific">Pseudogymnoascus destructans (strain ATCC MYA-4855 / 20631-21)</name>
    <name type="common">Bat white-nose syndrome fungus</name>
    <name type="synonym">Geomyces destructans</name>
    <dbReference type="NCBI Taxonomy" id="658429"/>
    <lineage>
        <taxon>Eukaryota</taxon>
        <taxon>Fungi</taxon>
        <taxon>Dikarya</taxon>
        <taxon>Ascomycota</taxon>
        <taxon>Pezizomycotina</taxon>
        <taxon>Leotiomycetes</taxon>
        <taxon>Thelebolales</taxon>
        <taxon>Thelebolaceae</taxon>
        <taxon>Pseudogymnoascus</taxon>
    </lineage>
</organism>
<protein>
    <submittedName>
        <fullName evidence="1">Uncharacterized protein</fullName>
    </submittedName>
</protein>
<dbReference type="HOGENOM" id="CLU_3033412_0_0_1"/>
<gene>
    <name evidence="1" type="ORF">GMDG_08648</name>
</gene>
<evidence type="ECO:0000313" key="1">
    <source>
        <dbReference type="EMBL" id="ELR08630.1"/>
    </source>
</evidence>
<reference evidence="2" key="1">
    <citation type="submission" date="2010-09" db="EMBL/GenBank/DDBJ databases">
        <title>The genome sequence of Geomyces destructans 20631-21.</title>
        <authorList>
            <consortium name="The Broad Institute Genome Sequencing Platform"/>
            <person name="Cuomo C.A."/>
            <person name="Blehert D.S."/>
            <person name="Lorch J.M."/>
            <person name="Young S.K."/>
            <person name="Zeng Q."/>
            <person name="Gargeya S."/>
            <person name="Fitzgerald M."/>
            <person name="Haas B."/>
            <person name="Abouelleil A."/>
            <person name="Alvarado L."/>
            <person name="Arachchi H.M."/>
            <person name="Berlin A."/>
            <person name="Brown A."/>
            <person name="Chapman S.B."/>
            <person name="Chen Z."/>
            <person name="Dunbar C."/>
            <person name="Freedman E."/>
            <person name="Gearin G."/>
            <person name="Gellesch M."/>
            <person name="Goldberg J."/>
            <person name="Griggs A."/>
            <person name="Gujja S."/>
            <person name="Heiman D."/>
            <person name="Howarth C."/>
            <person name="Larson L."/>
            <person name="Lui A."/>
            <person name="MacDonald P.J.P."/>
            <person name="Montmayeur A."/>
            <person name="Murphy C."/>
            <person name="Neiman D."/>
            <person name="Pearson M."/>
            <person name="Priest M."/>
            <person name="Roberts A."/>
            <person name="Saif S."/>
            <person name="Shea T."/>
            <person name="Shenoy N."/>
            <person name="Sisk P."/>
            <person name="Stolte C."/>
            <person name="Sykes S."/>
            <person name="Wortman J."/>
            <person name="Nusbaum C."/>
            <person name="Birren B."/>
        </authorList>
    </citation>
    <scope>NUCLEOTIDE SEQUENCE [LARGE SCALE GENOMIC DNA]</scope>
    <source>
        <strain evidence="2">ATCC MYA-4855 / 20631-21</strain>
    </source>
</reference>
<accession>L8G5X3</accession>